<dbReference type="SUPFAM" id="SSF100950">
    <property type="entry name" value="NagB/RpiA/CoA transferase-like"/>
    <property type="match status" value="1"/>
</dbReference>
<name>B6JJ64_AFIC5</name>
<evidence type="ECO:0000313" key="1">
    <source>
        <dbReference type="EMBL" id="AEI05486.1"/>
    </source>
</evidence>
<dbReference type="HOGENOM" id="CLU_069088_0_0_5"/>
<gene>
    <name evidence="1" type="ordered locus">OCA5_c07630</name>
</gene>
<dbReference type="EMBL" id="CP002826">
    <property type="protein sequence ID" value="AEI05486.1"/>
    <property type="molecule type" value="Genomic_DNA"/>
</dbReference>
<dbReference type="PATRIC" id="fig|504832.7.peg.809"/>
<sequence>MLDRIACTDRELMTVLSARSLKDGEVVFAGIGIPLLAACLAQKSHAPGLTILFEGGVVGAAIEPGWIPPSTNDQRGAHRSNMVLGSTEVLLLLQRGHVDVGFVGGAQIDPYGNLNSSLIRATDEKPAARLPGSGGGNDIASLTDLIVTMKHERRRFVEKVEFITSPGWLRGGTSRHDSGLTLGGPWRVITDLAILGFAPDTKRMRVEALHPGVTREHIQAQTGFKLDFADNVTTTEAPRAQELALLRALDTERLLTG</sequence>
<dbReference type="eggNOG" id="COG2057">
    <property type="taxonomic scope" value="Bacteria"/>
</dbReference>
<dbReference type="KEGG" id="ocg:OCA5_c07630"/>
<dbReference type="GO" id="GO:0008410">
    <property type="term" value="F:CoA-transferase activity"/>
    <property type="evidence" value="ECO:0007669"/>
    <property type="project" value="InterPro"/>
</dbReference>
<dbReference type="Gene3D" id="3.40.1080.10">
    <property type="entry name" value="Glutaconate Coenzyme A-transferase"/>
    <property type="match status" value="1"/>
</dbReference>
<dbReference type="InterPro" id="IPR004165">
    <property type="entry name" value="CoA_trans_fam_I"/>
</dbReference>
<dbReference type="AlphaFoldDB" id="B6JJ64"/>
<keyword evidence="2" id="KW-1185">Reference proteome</keyword>
<dbReference type="PANTHER" id="PTHR43293">
    <property type="entry name" value="ACETATE COA-TRANSFERASE YDIF"/>
    <property type="match status" value="1"/>
</dbReference>
<proteinExistence type="predicted"/>
<dbReference type="RefSeq" id="WP_012564484.1">
    <property type="nucleotide sequence ID" value="NC_011386.1"/>
</dbReference>
<accession>B6JJ64</accession>
<dbReference type="KEGG" id="oca:OCAR_7355"/>
<evidence type="ECO:0000313" key="2">
    <source>
        <dbReference type="Proteomes" id="UP000007730"/>
    </source>
</evidence>
<dbReference type="InterPro" id="IPR037171">
    <property type="entry name" value="NagB/RpiA_transferase-like"/>
</dbReference>
<dbReference type="OrthoDB" id="9813111at2"/>
<dbReference type="Proteomes" id="UP000007730">
    <property type="component" value="Chromosome"/>
</dbReference>
<dbReference type="SMART" id="SM00882">
    <property type="entry name" value="CoA_trans"/>
    <property type="match status" value="1"/>
</dbReference>
<dbReference type="STRING" id="504832.OCA5_c07630"/>
<protein>
    <submittedName>
        <fullName evidence="1">Putative CoA transferase, subunit B</fullName>
    </submittedName>
</protein>
<dbReference type="Pfam" id="PF01144">
    <property type="entry name" value="CoA_trans"/>
    <property type="match status" value="1"/>
</dbReference>
<reference evidence="1 2" key="1">
    <citation type="journal article" date="2011" name="J. Bacteriol.">
        <title>Complete genome sequences of the chemolithoautotrophic Oligotropha carboxidovorans strains OM4 and OM5.</title>
        <authorList>
            <person name="Volland S."/>
            <person name="Rachinger M."/>
            <person name="Strittmatter A."/>
            <person name="Daniel R."/>
            <person name="Gottschalk G."/>
            <person name="Meyer O."/>
        </authorList>
    </citation>
    <scope>NUCLEOTIDE SEQUENCE [LARGE SCALE GENOMIC DNA]</scope>
    <source>
        <strain evidence="2">ATCC 49405 / DSM 1227 / KCTC 32145 / OM5</strain>
    </source>
</reference>
<dbReference type="PANTHER" id="PTHR43293:SF3">
    <property type="entry name" value="CHOLESTEROL RING-CLEAVING HYDROLASE IPDB SUBUNIT"/>
    <property type="match status" value="1"/>
</dbReference>
<organism evidence="1 2">
    <name type="scientific">Afipia carboxidovorans (strain ATCC 49405 / DSM 1227 / KCTC 32145 / OM5)</name>
    <name type="common">Oligotropha carboxidovorans</name>
    <dbReference type="NCBI Taxonomy" id="504832"/>
    <lineage>
        <taxon>Bacteria</taxon>
        <taxon>Pseudomonadati</taxon>
        <taxon>Pseudomonadota</taxon>
        <taxon>Alphaproteobacteria</taxon>
        <taxon>Hyphomicrobiales</taxon>
        <taxon>Nitrobacteraceae</taxon>
        <taxon>Afipia</taxon>
    </lineage>
</organism>
<keyword evidence="1" id="KW-0808">Transferase</keyword>